<keyword evidence="4" id="KW-1185">Reference proteome</keyword>
<accession>A0A0D2PAR2</accession>
<name>A0A0D2PAR2_HYPSF</name>
<feature type="transmembrane region" description="Helical" evidence="2">
    <location>
        <begin position="67"/>
        <end position="84"/>
    </location>
</feature>
<dbReference type="Proteomes" id="UP000054270">
    <property type="component" value="Unassembled WGS sequence"/>
</dbReference>
<feature type="region of interest" description="Disordered" evidence="1">
    <location>
        <begin position="1"/>
        <end position="57"/>
    </location>
</feature>
<keyword evidence="2" id="KW-1133">Transmembrane helix</keyword>
<reference evidence="4" key="1">
    <citation type="submission" date="2014-04" db="EMBL/GenBank/DDBJ databases">
        <title>Evolutionary Origins and Diversification of the Mycorrhizal Mutualists.</title>
        <authorList>
            <consortium name="DOE Joint Genome Institute"/>
            <consortium name="Mycorrhizal Genomics Consortium"/>
            <person name="Kohler A."/>
            <person name="Kuo A."/>
            <person name="Nagy L.G."/>
            <person name="Floudas D."/>
            <person name="Copeland A."/>
            <person name="Barry K.W."/>
            <person name="Cichocki N."/>
            <person name="Veneault-Fourrey C."/>
            <person name="LaButti K."/>
            <person name="Lindquist E.A."/>
            <person name="Lipzen A."/>
            <person name="Lundell T."/>
            <person name="Morin E."/>
            <person name="Murat C."/>
            <person name="Riley R."/>
            <person name="Ohm R."/>
            <person name="Sun H."/>
            <person name="Tunlid A."/>
            <person name="Henrissat B."/>
            <person name="Grigoriev I.V."/>
            <person name="Hibbett D.S."/>
            <person name="Martin F."/>
        </authorList>
    </citation>
    <scope>NUCLEOTIDE SEQUENCE [LARGE SCALE GENOMIC DNA]</scope>
    <source>
        <strain evidence="4">FD-334 SS-4</strain>
    </source>
</reference>
<gene>
    <name evidence="3" type="ORF">HYPSUDRAFT_206247</name>
</gene>
<evidence type="ECO:0000313" key="3">
    <source>
        <dbReference type="EMBL" id="KJA17415.1"/>
    </source>
</evidence>
<evidence type="ECO:0000256" key="1">
    <source>
        <dbReference type="SAM" id="MobiDB-lite"/>
    </source>
</evidence>
<keyword evidence="2" id="KW-0472">Membrane</keyword>
<dbReference type="AlphaFoldDB" id="A0A0D2PAR2"/>
<protein>
    <submittedName>
        <fullName evidence="3">Uncharacterized protein</fullName>
    </submittedName>
</protein>
<feature type="compositionally biased region" description="Low complexity" evidence="1">
    <location>
        <begin position="16"/>
        <end position="27"/>
    </location>
</feature>
<evidence type="ECO:0000256" key="2">
    <source>
        <dbReference type="SAM" id="Phobius"/>
    </source>
</evidence>
<dbReference type="EMBL" id="KN817604">
    <property type="protein sequence ID" value="KJA17415.1"/>
    <property type="molecule type" value="Genomic_DNA"/>
</dbReference>
<organism evidence="3 4">
    <name type="scientific">Hypholoma sublateritium (strain FD-334 SS-4)</name>
    <dbReference type="NCBI Taxonomy" id="945553"/>
    <lineage>
        <taxon>Eukaryota</taxon>
        <taxon>Fungi</taxon>
        <taxon>Dikarya</taxon>
        <taxon>Basidiomycota</taxon>
        <taxon>Agaricomycotina</taxon>
        <taxon>Agaricomycetes</taxon>
        <taxon>Agaricomycetidae</taxon>
        <taxon>Agaricales</taxon>
        <taxon>Agaricineae</taxon>
        <taxon>Strophariaceae</taxon>
        <taxon>Hypholoma</taxon>
    </lineage>
</organism>
<proteinExistence type="predicted"/>
<keyword evidence="2" id="KW-0812">Transmembrane</keyword>
<evidence type="ECO:0000313" key="4">
    <source>
        <dbReference type="Proteomes" id="UP000054270"/>
    </source>
</evidence>
<sequence>MAARYEPLPTSPLPDELYSPTLSSPTSPTYPPPYESADLERRPRRRPEPIPAFDSDPRFRLRTPSPLARGALLLFIAFLFWLAFSMRRALWIDGGMGMGHAPVEEVDPSY</sequence>